<dbReference type="GO" id="GO:0016616">
    <property type="term" value="F:oxidoreductase activity, acting on the CH-OH group of donors, NAD or NADP as acceptor"/>
    <property type="evidence" value="ECO:0007669"/>
    <property type="project" value="TreeGrafter"/>
</dbReference>
<feature type="domain" description="NAD-dependent epimerase/dehydratase" evidence="3">
    <location>
        <begin position="15"/>
        <end position="266"/>
    </location>
</feature>
<dbReference type="PANTHER" id="PTHR10366:SF562">
    <property type="entry name" value="ALDEHYDE REDUCTASE II (AFU_ORTHOLOGUE AFUA_1G11360)"/>
    <property type="match status" value="1"/>
</dbReference>
<organism evidence="4 5">
    <name type="scientific">Microdochium trichocladiopsis</name>
    <dbReference type="NCBI Taxonomy" id="1682393"/>
    <lineage>
        <taxon>Eukaryota</taxon>
        <taxon>Fungi</taxon>
        <taxon>Dikarya</taxon>
        <taxon>Ascomycota</taxon>
        <taxon>Pezizomycotina</taxon>
        <taxon>Sordariomycetes</taxon>
        <taxon>Xylariomycetidae</taxon>
        <taxon>Xylariales</taxon>
        <taxon>Microdochiaceae</taxon>
        <taxon>Microdochium</taxon>
    </lineage>
</organism>
<proteinExistence type="inferred from homology"/>
<sequence>MSLIDSPAIPKGSLVVVTGATGFIGSHISDQFLQRGYKVRATTRDVSKNAWVSELFAEKYGADKFSLVAVPDMAAPGAFDDVVKGAAAVVHTATDTSLSPNPNAIIPWTVEMVLSAIRSAAKEPLVKRFVLTSSSVTASANLADTPGTLTVDSWNDGVIEVANRPPPYEPERAWSVYAAAKTLAEKEAWKFVQQEKPAFVLNTVLPNLALGKSLSVEHQGHPSTAGMLAALFKGDATYMKMLPPQHFVDVQDAARLHVAAAIHPDVVSERIFGFAAPYNGDLILDIFRKMHPNKTFPENFQSGRDLYEVVPRARAEQLLRDLGQGGWTTLEQSLKWNTEDLE</sequence>
<dbReference type="PANTHER" id="PTHR10366">
    <property type="entry name" value="NAD DEPENDENT EPIMERASE/DEHYDRATASE"/>
    <property type="match status" value="1"/>
</dbReference>
<dbReference type="FunFam" id="3.40.50.720:FF:000426">
    <property type="entry name" value="Aldehyde reductase 2"/>
    <property type="match status" value="1"/>
</dbReference>
<dbReference type="OrthoDB" id="2735536at2759"/>
<dbReference type="Pfam" id="PF01370">
    <property type="entry name" value="Epimerase"/>
    <property type="match status" value="1"/>
</dbReference>
<dbReference type="InterPro" id="IPR050425">
    <property type="entry name" value="NAD(P)_dehydrat-like"/>
</dbReference>
<dbReference type="EMBL" id="JAGTJQ010000004">
    <property type="protein sequence ID" value="KAH7032612.1"/>
    <property type="molecule type" value="Genomic_DNA"/>
</dbReference>
<dbReference type="Proteomes" id="UP000756346">
    <property type="component" value="Unassembled WGS sequence"/>
</dbReference>
<comment type="similarity">
    <text evidence="2">Belongs to the NAD(P)-dependent epimerase/dehydratase family. Dihydroflavonol-4-reductase subfamily.</text>
</comment>
<accession>A0A9P8Y7L8</accession>
<evidence type="ECO:0000256" key="1">
    <source>
        <dbReference type="ARBA" id="ARBA00023002"/>
    </source>
</evidence>
<evidence type="ECO:0000313" key="5">
    <source>
        <dbReference type="Proteomes" id="UP000756346"/>
    </source>
</evidence>
<name>A0A9P8Y7L8_9PEZI</name>
<gene>
    <name evidence="4" type="ORF">B0I36DRAFT_286713</name>
</gene>
<dbReference type="Gene3D" id="3.40.50.720">
    <property type="entry name" value="NAD(P)-binding Rossmann-like Domain"/>
    <property type="match status" value="1"/>
</dbReference>
<keyword evidence="1" id="KW-0560">Oxidoreductase</keyword>
<dbReference type="SUPFAM" id="SSF51735">
    <property type="entry name" value="NAD(P)-binding Rossmann-fold domains"/>
    <property type="match status" value="1"/>
</dbReference>
<evidence type="ECO:0000313" key="4">
    <source>
        <dbReference type="EMBL" id="KAH7032612.1"/>
    </source>
</evidence>
<evidence type="ECO:0000256" key="2">
    <source>
        <dbReference type="ARBA" id="ARBA00023445"/>
    </source>
</evidence>
<dbReference type="AlphaFoldDB" id="A0A9P8Y7L8"/>
<evidence type="ECO:0000259" key="3">
    <source>
        <dbReference type="Pfam" id="PF01370"/>
    </source>
</evidence>
<keyword evidence="5" id="KW-1185">Reference proteome</keyword>
<reference evidence="4" key="1">
    <citation type="journal article" date="2021" name="Nat. Commun.">
        <title>Genetic determinants of endophytism in the Arabidopsis root mycobiome.</title>
        <authorList>
            <person name="Mesny F."/>
            <person name="Miyauchi S."/>
            <person name="Thiergart T."/>
            <person name="Pickel B."/>
            <person name="Atanasova L."/>
            <person name="Karlsson M."/>
            <person name="Huettel B."/>
            <person name="Barry K.W."/>
            <person name="Haridas S."/>
            <person name="Chen C."/>
            <person name="Bauer D."/>
            <person name="Andreopoulos W."/>
            <person name="Pangilinan J."/>
            <person name="LaButti K."/>
            <person name="Riley R."/>
            <person name="Lipzen A."/>
            <person name="Clum A."/>
            <person name="Drula E."/>
            <person name="Henrissat B."/>
            <person name="Kohler A."/>
            <person name="Grigoriev I.V."/>
            <person name="Martin F.M."/>
            <person name="Hacquard S."/>
        </authorList>
    </citation>
    <scope>NUCLEOTIDE SEQUENCE</scope>
    <source>
        <strain evidence="4">MPI-CAGE-CH-0230</strain>
    </source>
</reference>
<dbReference type="InterPro" id="IPR001509">
    <property type="entry name" value="Epimerase_deHydtase"/>
</dbReference>
<dbReference type="GeneID" id="70181156"/>
<dbReference type="RefSeq" id="XP_046013444.1">
    <property type="nucleotide sequence ID" value="XM_046151610.1"/>
</dbReference>
<protein>
    <submittedName>
        <fullName evidence="4">Aldehyde reductase</fullName>
    </submittedName>
</protein>
<dbReference type="InterPro" id="IPR036291">
    <property type="entry name" value="NAD(P)-bd_dom_sf"/>
</dbReference>
<comment type="caution">
    <text evidence="4">The sequence shown here is derived from an EMBL/GenBank/DDBJ whole genome shotgun (WGS) entry which is preliminary data.</text>
</comment>